<evidence type="ECO:0000313" key="3">
    <source>
        <dbReference type="Proteomes" id="UP000838672"/>
    </source>
</evidence>
<sequence>MKSYRRTLIVFLLSLLFLGCQHAPDTPLKTNVAAPSHSALSTNWHIDYAMGQNKQQLYQQRSSLEMQSLEWMHSILLGAYILNQQISEYAGAEQAYLAEHAATINQALQNALESLDTQLMQPIAIDGLSPTIQRQWQIESMSLLLSMHYLYEIHSELPSKSHPNFSAFLDGFLQPALATPISLPFLMAFYSLH</sequence>
<dbReference type="PROSITE" id="PS51257">
    <property type="entry name" value="PROKAR_LIPOPROTEIN"/>
    <property type="match status" value="1"/>
</dbReference>
<dbReference type="Proteomes" id="UP000838672">
    <property type="component" value="Unassembled WGS sequence"/>
</dbReference>
<reference evidence="2" key="1">
    <citation type="submission" date="2021-11" db="EMBL/GenBank/DDBJ databases">
        <authorList>
            <person name="Rodrigo-Torres L."/>
            <person name="Arahal R. D."/>
            <person name="Lucena T."/>
        </authorList>
    </citation>
    <scope>NUCLEOTIDE SEQUENCE</scope>
    <source>
        <strain evidence="2">CECT 7929</strain>
    </source>
</reference>
<proteinExistence type="predicted"/>
<evidence type="ECO:0008006" key="4">
    <source>
        <dbReference type="Google" id="ProtNLM"/>
    </source>
</evidence>
<keyword evidence="1" id="KW-0732">Signal</keyword>
<evidence type="ECO:0000313" key="2">
    <source>
        <dbReference type="EMBL" id="CAH0533646.1"/>
    </source>
</evidence>
<name>A0ABM8ZTJ7_9VIBR</name>
<comment type="caution">
    <text evidence="2">The sequence shown here is derived from an EMBL/GenBank/DDBJ whole genome shotgun (WGS) entry which is preliminary data.</text>
</comment>
<accession>A0ABM8ZTJ7</accession>
<feature type="signal peptide" evidence="1">
    <location>
        <begin position="1"/>
        <end position="23"/>
    </location>
</feature>
<evidence type="ECO:0000256" key="1">
    <source>
        <dbReference type="SAM" id="SignalP"/>
    </source>
</evidence>
<gene>
    <name evidence="2" type="ORF">VST7929_01517</name>
</gene>
<protein>
    <recommendedName>
        <fullName evidence="4">DUF3080 domain-containing protein</fullName>
    </recommendedName>
</protein>
<keyword evidence="3" id="KW-1185">Reference proteome</keyword>
<organism evidence="2 3">
    <name type="scientific">Vibrio stylophorae</name>
    <dbReference type="NCBI Taxonomy" id="659351"/>
    <lineage>
        <taxon>Bacteria</taxon>
        <taxon>Pseudomonadati</taxon>
        <taxon>Pseudomonadota</taxon>
        <taxon>Gammaproteobacteria</taxon>
        <taxon>Vibrionales</taxon>
        <taxon>Vibrionaceae</taxon>
        <taxon>Vibrio</taxon>
    </lineage>
</organism>
<dbReference type="EMBL" id="CAKLDI010000001">
    <property type="protein sequence ID" value="CAH0533646.1"/>
    <property type="molecule type" value="Genomic_DNA"/>
</dbReference>
<feature type="chain" id="PRO_5047043392" description="DUF3080 domain-containing protein" evidence="1">
    <location>
        <begin position="24"/>
        <end position="193"/>
    </location>
</feature>